<dbReference type="PANTHER" id="PTHR30613:SF1">
    <property type="entry name" value="DUF1479 DOMAIN PROTEIN (AFU_ORTHOLOGUE AFUA_5G09280)"/>
    <property type="match status" value="1"/>
</dbReference>
<dbReference type="SUPFAM" id="SSF51197">
    <property type="entry name" value="Clavaminate synthase-like"/>
    <property type="match status" value="1"/>
</dbReference>
<dbReference type="RefSeq" id="XP_007318900.1">
    <property type="nucleotide sequence ID" value="XM_007318838.1"/>
</dbReference>
<organism>
    <name type="scientific">Serpula lacrymans var. lacrymans (strain S7.9)</name>
    <name type="common">Dry rot fungus</name>
    <dbReference type="NCBI Taxonomy" id="578457"/>
    <lineage>
        <taxon>Eukaryota</taxon>
        <taxon>Fungi</taxon>
        <taxon>Dikarya</taxon>
        <taxon>Basidiomycota</taxon>
        <taxon>Agaricomycotina</taxon>
        <taxon>Agaricomycetes</taxon>
        <taxon>Agaricomycetidae</taxon>
        <taxon>Boletales</taxon>
        <taxon>Coniophorineae</taxon>
        <taxon>Serpulaceae</taxon>
        <taxon>Serpula</taxon>
    </lineage>
</organism>
<dbReference type="Pfam" id="PF07350">
    <property type="entry name" value="Gig2-like"/>
    <property type="match status" value="1"/>
</dbReference>
<evidence type="ECO:0000313" key="1">
    <source>
        <dbReference type="EMBL" id="EGO24881.1"/>
    </source>
</evidence>
<dbReference type="EMBL" id="GL945434">
    <property type="protein sequence ID" value="EGO24881.1"/>
    <property type="molecule type" value="Genomic_DNA"/>
</dbReference>
<proteinExistence type="predicted"/>
<protein>
    <recommendedName>
        <fullName evidence="2">DUF1479-domain-containing protein</fullName>
    </recommendedName>
</protein>
<accession>F8NVP3</accession>
<reference evidence="1" key="1">
    <citation type="submission" date="2011-04" db="EMBL/GenBank/DDBJ databases">
        <title>Evolution of plant cell wall degrading machinery underlies the functional diversity of forest fungi.</title>
        <authorList>
            <consortium name="US DOE Joint Genome Institute (JGI-PGF)"/>
            <person name="Eastwood D.C."/>
            <person name="Floudas D."/>
            <person name="Binder M."/>
            <person name="Majcherczyk A."/>
            <person name="Schneider P."/>
            <person name="Aerts A."/>
            <person name="Asiegbu F.O."/>
            <person name="Baker S.E."/>
            <person name="Barry K."/>
            <person name="Bendiksby M."/>
            <person name="Blumentritt M."/>
            <person name="Coutinho P.M."/>
            <person name="Cullen D."/>
            <person name="Cullen D."/>
            <person name="Gathman A."/>
            <person name="Goodell B."/>
            <person name="Henrissat B."/>
            <person name="Ihrmark K."/>
            <person name="Kauserud H."/>
            <person name="Kohler A."/>
            <person name="LaButti K."/>
            <person name="Lapidus A."/>
            <person name="Lavin J.L."/>
            <person name="Lee Y.-H."/>
            <person name="Lindquist E."/>
            <person name="Lilly W."/>
            <person name="Lucas S."/>
            <person name="Morin E."/>
            <person name="Murat C."/>
            <person name="Oguiza J.A."/>
            <person name="Park J."/>
            <person name="Pisabarro A.G."/>
            <person name="Riley R."/>
            <person name="Rosling A."/>
            <person name="Salamov A."/>
            <person name="Schmidt O."/>
            <person name="Schmutz J."/>
            <person name="Skrede I."/>
            <person name="Stenlid J."/>
            <person name="Wiebenga A."/>
            <person name="Xie X."/>
            <person name="Kues U."/>
            <person name="Hibbett D.S."/>
            <person name="Hoffmeister D."/>
            <person name="Hogberg N."/>
            <person name="Martin F."/>
            <person name="Grigoriev I.V."/>
            <person name="Watkinson S.C."/>
        </authorList>
    </citation>
    <scope>NUCLEOTIDE SEQUENCE</scope>
    <source>
        <strain evidence="1">S7.9</strain>
    </source>
</reference>
<dbReference type="AlphaFoldDB" id="F8NVP3"/>
<dbReference type="HOGENOM" id="CLU_011148_0_0_1"/>
<dbReference type="InterPro" id="IPR027443">
    <property type="entry name" value="IPNS-like_sf"/>
</dbReference>
<name>F8NVP3_SERL9</name>
<dbReference type="PANTHER" id="PTHR30613">
    <property type="entry name" value="UNCHARACTERIZED PROTEIN YBIU-RELATED"/>
    <property type="match status" value="1"/>
</dbReference>
<evidence type="ECO:0008006" key="2">
    <source>
        <dbReference type="Google" id="ProtNLM"/>
    </source>
</evidence>
<dbReference type="KEGG" id="sla:SERLADRAFT_370107"/>
<dbReference type="InterPro" id="IPR010856">
    <property type="entry name" value="Gig2-like"/>
</dbReference>
<gene>
    <name evidence="1" type="ORF">SERLADRAFT_370107</name>
</gene>
<dbReference type="OrthoDB" id="8249012at2759"/>
<sequence length="430" mass="48571">MSFEWPARFVDLKHKIVASTPGYQERLTSSWVDLLAELEKRSQEVVKEGPNYIPQVKFADLEKLAPEEVDLIRRKGSVVIKDVVDDNEAASWKTALEEFIKANPHVEGFPEHDKQFFQLYWTRSQVRARAHPNVLKAEAWLNNLYHVKSGATIEGVDLSTPLVYADRFRIRHPGVQWDAHPPHVDGGAIERWEDANFRRCYADILSGNWREHDPYELEGRLDARSSLYGRPGQATVFRTFQGWLAMSETAPTQGTLRVFPDVALSNSYTILRPFFKPTVPLDSPDILDAKNWVFDISSPEFPGIQPRDNGFIGPRPTPDLHPHLRLHETMTSVPKVNPGDMVFWHCDVVHSVEQEHTGTGDSAVMYIPAVPKTPMNSDYVKRQAETFLAGINPPDFVKSKEGTVFVGLGTTEDVVEPISRIAMGLPIEVA</sequence>
<dbReference type="GeneID" id="18810337"/>
<dbReference type="Gene3D" id="2.60.120.330">
    <property type="entry name" value="B-lactam Antibiotic, Isopenicillin N Synthase, Chain"/>
    <property type="match status" value="1"/>
</dbReference>
<dbReference type="Proteomes" id="UP000008064">
    <property type="component" value="Unassembled WGS sequence"/>
</dbReference>